<dbReference type="GO" id="GO:0003697">
    <property type="term" value="F:single-stranded DNA binding"/>
    <property type="evidence" value="ECO:0007669"/>
    <property type="project" value="UniProtKB-ARBA"/>
</dbReference>
<dbReference type="AlphaFoldDB" id="A0A0H5C3U3"/>
<evidence type="ECO:0000256" key="6">
    <source>
        <dbReference type="ARBA" id="ARBA00041062"/>
    </source>
</evidence>
<dbReference type="EMBL" id="KV453926">
    <property type="protein sequence ID" value="ODV75228.1"/>
    <property type="molecule type" value="Genomic_DNA"/>
</dbReference>
<feature type="region of interest" description="Disordered" evidence="7">
    <location>
        <begin position="186"/>
        <end position="257"/>
    </location>
</feature>
<feature type="compositionally biased region" description="Low complexity" evidence="7">
    <location>
        <begin position="339"/>
        <end position="351"/>
    </location>
</feature>
<dbReference type="InterPro" id="IPR042525">
    <property type="entry name" value="Rad52_Rad59_Rad22_sf"/>
</dbReference>
<evidence type="ECO:0000256" key="5">
    <source>
        <dbReference type="ARBA" id="ARBA00037138"/>
    </source>
</evidence>
<feature type="compositionally biased region" description="Low complexity" evidence="7">
    <location>
        <begin position="206"/>
        <end position="216"/>
    </location>
</feature>
<dbReference type="STRING" id="983966.A0A0H5C3U3"/>
<dbReference type="Pfam" id="PF04098">
    <property type="entry name" value="Rad52_Rad22"/>
    <property type="match status" value="1"/>
</dbReference>
<dbReference type="InterPro" id="IPR041247">
    <property type="entry name" value="Rad52_fam"/>
</dbReference>
<evidence type="ECO:0000256" key="7">
    <source>
        <dbReference type="SAM" id="MobiDB-lite"/>
    </source>
</evidence>
<dbReference type="InterPro" id="IPR007232">
    <property type="entry name" value="Rad52_Rad59_Rad22"/>
</dbReference>
<dbReference type="NCBIfam" id="TIGR00607">
    <property type="entry name" value="rad52"/>
    <property type="match status" value="1"/>
</dbReference>
<evidence type="ECO:0000256" key="4">
    <source>
        <dbReference type="ARBA" id="ARBA00023204"/>
    </source>
</evidence>
<organism evidence="8 10">
    <name type="scientific">Cyberlindnera jadinii (strain ATCC 18201 / CBS 1600 / BCRC 20928 / JCM 3617 / NBRC 0987 / NRRL Y-1542)</name>
    <name type="common">Torula yeast</name>
    <name type="synonym">Candida utilis</name>
    <dbReference type="NCBI Taxonomy" id="983966"/>
    <lineage>
        <taxon>Eukaryota</taxon>
        <taxon>Fungi</taxon>
        <taxon>Dikarya</taxon>
        <taxon>Ascomycota</taxon>
        <taxon>Saccharomycotina</taxon>
        <taxon>Saccharomycetes</taxon>
        <taxon>Phaffomycetales</taxon>
        <taxon>Phaffomycetaceae</taxon>
        <taxon>Cyberlindnera</taxon>
    </lineage>
</organism>
<keyword evidence="3" id="KW-0233">DNA recombination</keyword>
<dbReference type="EMBL" id="CDQK01000003">
    <property type="protein sequence ID" value="CEP22387.1"/>
    <property type="molecule type" value="Genomic_DNA"/>
</dbReference>
<dbReference type="InterPro" id="IPR004585">
    <property type="entry name" value="DNA_recomb/repair_Rad52"/>
</dbReference>
<proteinExistence type="inferred from homology"/>
<dbReference type="GO" id="GO:0006312">
    <property type="term" value="P:mitotic recombination"/>
    <property type="evidence" value="ECO:0007669"/>
    <property type="project" value="TreeGrafter"/>
</dbReference>
<evidence type="ECO:0000256" key="1">
    <source>
        <dbReference type="ARBA" id="ARBA00006638"/>
    </source>
</evidence>
<evidence type="ECO:0000313" key="11">
    <source>
        <dbReference type="Proteomes" id="UP000094389"/>
    </source>
</evidence>
<comment type="similarity">
    <text evidence="1">Belongs to the RAD52 family.</text>
</comment>
<sequence length="458" mass="51055">MSHLHNKSFKDTVVKTEPFHPSEVEDIQAKLDKKLGPEYVSTRPGAGGVQVSYIEGWKALNLANQVFGFNGWFSEVKTINVDYLDERNGRYNVGLSVVVRVTLKDGSYHEDIGYGSLDNARTKAMAFEKAKKEAMTDGLKRALRCFGNAMGNCLYDKEYLSKISGVKCAPPDFDESNLFRFNDMTSRSAAVPRSPSKPERANQVPTTRAGTSSTTTIRPPQRSVQPDIPKSVVPEKRSSEPTGPVQPAKRVDNDNMFDDSLTFSDDLNLESEDFNDEVNELLDAKLKTPALGQEGEKGSQQNQQQLNLYTEPSQENAFTNETPSRRPNETNKKENGSLQQPQEPQEQPSQQHALVNPPAEVSFVKARVAEEIQKSSSAITSEHAFNPQFISPSIRRTVDPTKSTPIKRSEVAPPLQHRSALRYDNPQLIPNRQIGKPRYPPPKRPINKEQEKEGSGTS</sequence>
<gene>
    <name evidence="8" type="ORF">BN1211_2745</name>
    <name evidence="9" type="ORF">CYBJADRAFT_171165</name>
</gene>
<feature type="region of interest" description="Disordered" evidence="7">
    <location>
        <begin position="291"/>
        <end position="359"/>
    </location>
</feature>
<dbReference type="OMA" id="MFSDDFQ"/>
<dbReference type="GO" id="GO:0045002">
    <property type="term" value="P:double-strand break repair via single-strand annealing"/>
    <property type="evidence" value="ECO:0007669"/>
    <property type="project" value="InterPro"/>
</dbReference>
<feature type="compositionally biased region" description="Basic and acidic residues" evidence="7">
    <location>
        <begin position="446"/>
        <end position="458"/>
    </location>
</feature>
<dbReference type="GO" id="GO:0005634">
    <property type="term" value="C:nucleus"/>
    <property type="evidence" value="ECO:0007669"/>
    <property type="project" value="InterPro"/>
</dbReference>
<dbReference type="Proteomes" id="UP000094389">
    <property type="component" value="Unassembled WGS sequence"/>
</dbReference>
<reference evidence="8" key="1">
    <citation type="submission" date="2014-12" db="EMBL/GenBank/DDBJ databases">
        <authorList>
            <person name="Jaenicke S."/>
        </authorList>
    </citation>
    <scope>NUCLEOTIDE SEQUENCE [LARGE SCALE GENOMIC DNA]</scope>
    <source>
        <strain evidence="8">CBS1600</strain>
    </source>
</reference>
<dbReference type="FunFam" id="3.30.390.80:FF:000001">
    <property type="entry name" value="DNA repair protein RAD52 homolog"/>
    <property type="match status" value="1"/>
</dbReference>
<reference evidence="10" key="2">
    <citation type="journal article" date="2015" name="J. Biotechnol.">
        <title>The structure of the Cyberlindnera jadinii genome and its relation to Candida utilis analyzed by the occurrence of single nucleotide polymorphisms.</title>
        <authorList>
            <person name="Rupp O."/>
            <person name="Brinkrolf K."/>
            <person name="Buerth C."/>
            <person name="Kunigo M."/>
            <person name="Schneider J."/>
            <person name="Jaenicke S."/>
            <person name="Goesmann A."/>
            <person name="Puehler A."/>
            <person name="Jaeger K.-E."/>
            <person name="Ernst J.F."/>
        </authorList>
    </citation>
    <scope>NUCLEOTIDE SEQUENCE [LARGE SCALE GENOMIC DNA]</scope>
    <source>
        <strain evidence="10">ATCC 18201 / CBS 1600 / BCRC 20928 / JCM 3617 / NBRC 0987 / NRRL Y-1542</strain>
    </source>
</reference>
<keyword evidence="4" id="KW-0234">DNA repair</keyword>
<accession>A0A0H5C3U3</accession>
<keyword evidence="11" id="KW-1185">Reference proteome</keyword>
<dbReference type="GO" id="GO:0000730">
    <property type="term" value="P:DNA recombinase assembly"/>
    <property type="evidence" value="ECO:0007669"/>
    <property type="project" value="InterPro"/>
</dbReference>
<dbReference type="PANTHER" id="PTHR12132">
    <property type="entry name" value="DNA REPAIR AND RECOMBINATION PROTEIN RAD52, RAD59"/>
    <property type="match status" value="1"/>
</dbReference>
<feature type="compositionally biased region" description="Polar residues" evidence="7">
    <location>
        <begin position="298"/>
        <end position="322"/>
    </location>
</feature>
<dbReference type="OrthoDB" id="206565at2759"/>
<evidence type="ECO:0000313" key="8">
    <source>
        <dbReference type="EMBL" id="CEP22387.1"/>
    </source>
</evidence>
<feature type="compositionally biased region" description="Basic and acidic residues" evidence="7">
    <location>
        <begin position="323"/>
        <end position="335"/>
    </location>
</feature>
<dbReference type="Gene3D" id="3.30.390.80">
    <property type="entry name" value="DNA repair protein Rad52/59/22"/>
    <property type="match status" value="1"/>
</dbReference>
<accession>A0A1E4S6X6</accession>
<protein>
    <recommendedName>
        <fullName evidence="6">DNA repair and recombination protein RAD52</fullName>
    </recommendedName>
</protein>
<keyword evidence="2" id="KW-0227">DNA damage</keyword>
<reference evidence="9 11" key="3">
    <citation type="journal article" date="2016" name="Proc. Natl. Acad. Sci. U.S.A.">
        <title>Comparative genomics of biotechnologically important yeasts.</title>
        <authorList>
            <person name="Riley R."/>
            <person name="Haridas S."/>
            <person name="Wolfe K.H."/>
            <person name="Lopes M.R."/>
            <person name="Hittinger C.T."/>
            <person name="Goeker M."/>
            <person name="Salamov A.A."/>
            <person name="Wisecaver J.H."/>
            <person name="Long T.M."/>
            <person name="Calvey C.H."/>
            <person name="Aerts A.L."/>
            <person name="Barry K.W."/>
            <person name="Choi C."/>
            <person name="Clum A."/>
            <person name="Coughlan A.Y."/>
            <person name="Deshpande S."/>
            <person name="Douglass A.P."/>
            <person name="Hanson S.J."/>
            <person name="Klenk H.-P."/>
            <person name="LaButti K.M."/>
            <person name="Lapidus A."/>
            <person name="Lindquist E.A."/>
            <person name="Lipzen A.M."/>
            <person name="Meier-Kolthoff J.P."/>
            <person name="Ohm R.A."/>
            <person name="Otillar R.P."/>
            <person name="Pangilinan J.L."/>
            <person name="Peng Y."/>
            <person name="Rokas A."/>
            <person name="Rosa C.A."/>
            <person name="Scheuner C."/>
            <person name="Sibirny A.A."/>
            <person name="Slot J.C."/>
            <person name="Stielow J.B."/>
            <person name="Sun H."/>
            <person name="Kurtzman C.P."/>
            <person name="Blackwell M."/>
            <person name="Grigoriev I.V."/>
            <person name="Jeffries T.W."/>
        </authorList>
    </citation>
    <scope>NUCLEOTIDE SEQUENCE [LARGE SCALE GENOMIC DNA]</scope>
    <source>
        <strain evidence="11">ATCC 18201 / CBS 1600 / BCRC 20928 / JCM 3617 / NBRC 0987 / NRRL Y-1542</strain>
        <strain evidence="9">NRRL Y-1542</strain>
    </source>
</reference>
<evidence type="ECO:0000256" key="2">
    <source>
        <dbReference type="ARBA" id="ARBA00022763"/>
    </source>
</evidence>
<dbReference type="SUPFAM" id="SSF54768">
    <property type="entry name" value="dsRNA-binding domain-like"/>
    <property type="match status" value="1"/>
</dbReference>
<evidence type="ECO:0000313" key="9">
    <source>
        <dbReference type="EMBL" id="ODV75228.1"/>
    </source>
</evidence>
<dbReference type="PANTHER" id="PTHR12132:SF1">
    <property type="entry name" value="DNA REPAIR PROTEIN RAD52 HOMOLOG"/>
    <property type="match status" value="1"/>
</dbReference>
<evidence type="ECO:0000313" key="10">
    <source>
        <dbReference type="Proteomes" id="UP000038830"/>
    </source>
</evidence>
<evidence type="ECO:0000256" key="3">
    <source>
        <dbReference type="ARBA" id="ARBA00023172"/>
    </source>
</evidence>
<name>A0A0H5C3U3_CYBJN</name>
<dbReference type="Proteomes" id="UP000038830">
    <property type="component" value="Unassembled WGS sequence"/>
</dbReference>
<feature type="region of interest" description="Disordered" evidence="7">
    <location>
        <begin position="375"/>
        <end position="458"/>
    </location>
</feature>
<comment type="function">
    <text evidence="5">Involved in DNA double-strand break (DSB) repair and recombination. Promotes the annealing of complementary single-stranded DNA and by stimulation of the RAD51 recombinase.</text>
</comment>